<keyword evidence="10 13" id="KW-0799">Topoisomerase</keyword>
<dbReference type="PRINTS" id="PR00418">
    <property type="entry name" value="TPI2FAMILY"/>
</dbReference>
<comment type="subunit">
    <text evidence="14">Homodimer.</text>
</comment>
<protein>
    <recommendedName>
        <fullName evidence="14">DNA topoisomerase 2</fullName>
        <ecNumber evidence="14">5.6.2.2</ecNumber>
    </recommendedName>
</protein>
<keyword evidence="9" id="KW-0460">Magnesium</keyword>
<dbReference type="GO" id="GO:0046872">
    <property type="term" value="F:metal ion binding"/>
    <property type="evidence" value="ECO:0007669"/>
    <property type="project" value="UniProtKB-KW"/>
</dbReference>
<sequence>MATMDENYSPNKTASKKSGKTIEQTYQKKTQLEHILLRPDTYIGSVEKVSQAMFVVADGRIKQKNITFVPGLFKIFDEILVNASDNKQRDNTMDKLDVVIDGENNNISVKNNGKGIPVVLHKEHGCYVPELIFGHLLTGSNFEDSEKKTTGGRNGFGAKLANIFSTSFTIECVDTTNGLRYVQEFNDNMGTKGKPVVSKLKAADKADYTKISFSPDLDRFKMDSLDSDTCSLLSRRAYDIAGSMASAKGKKLKVTLNGEKLDIKSFKDYVALHDGIKMPDAFEKINDRWEVGVAVSDGSFQQVSFVNSINTYKGGQHATYIADQVAAHLVAVVRKKNKGTEVKANQIKNHLCVFVNCLIENPAFDSQTKEALTTRPKAFGSTCVLPPKFLKSVEKSGVVDSILAFAKFKQNEQLKRKGGAKKIKLTGIAKLDDANHAGSAKSKDCTLIITEGDSAKSLAMSGLSVVGRDFYGVFPLKGKPLNVREAAHKQIMSNDEIKNIVDIMGLKFGMIYDEDTVKTLRYGHLMIMADQDHDGSHIKGLVINFIHHFWPSLLNLPGFLQQFITPIVKVTKGKRAKTFFTLPEYDNWKEENNDAKGWNIKYYKGLGTSTSSEAKDYFSNLKTHEISFGKLSDDPNGGDAIDMAFAKNRVEDRKIWLNNLSAGTFLNYSDAQVNGVEFSDFVNKELILFSQADNARSIPHVFDGFKPSQRKVLFSCFKRKLKGEIKVAQLAGYVGEHSAYHHGEMSLTGTIIGMAQSFVGSNNINLLTPSGQFGTRRMGGKDSASPRYVFTKLEKITRTIFHPDDDELLNYLNDDGLSIEPEYYMPVIPLVLVNGSDGIGTGWSSNTPNFSAREVINNIRRMINSEPVERMVPSFAGFHGDIIPETGKREGSFVIKGKIERTDDKTLVISELPIRKWTQDYKVFLEGMLIFNADEAIKEKKKEKVKNTKMKKLTKAQKEEMEEDEIEDYEERMKASLEVTPIAKAEQAADLKDFRENHTDTTVSFTLTADPAKIDSWEKAPGGLMAKFKLTGSISTSNMNLFDEKARIAKYNTPEVILKTFFNKRLSMYSERKEKLLSGLRREHGILDNKAKFVTAVCDGELKISNRKRSDLLAQLVKMGFETFQKEDTKKKAGDDDEESDDEEETSDAELVKGFEYLLGMKLWSLTKEKVTKLEKELAEKTAEVEELEATAPHQIWWNDLDAIEDALDERDVEIAQAAAEERAAAGKAKKVQAARNKKAAKNTKKKKKNDDWDSEDEDDEDDIVFAEDDFSDDEVVVTMKSKKTTKVKKESNRPAAPSAAPVIEEIAEGVSIFTEKSMVKNEVKKEVEVPMEQMIPMESLSLADRMAAKMGKSKTMKATAPAPKRAGRGAAKKNNYVESDDDDEEGFDTIECDADLSQLDMSTFEVANLTPVKKGKGGKGKKPAAKKAAGKKAKKVESEDKFEEEEVIAPRARGGGRAKKTTVDYAAMADMDEESDFDSGSESEDFDGDESDFE</sequence>
<dbReference type="PROSITE" id="PS50880">
    <property type="entry name" value="TOPRIM"/>
    <property type="match status" value="1"/>
</dbReference>
<feature type="compositionally biased region" description="Basic residues" evidence="15">
    <location>
        <begin position="1414"/>
        <end position="1435"/>
    </location>
</feature>
<keyword evidence="12 13" id="KW-0413">Isomerase</keyword>
<dbReference type="InterPro" id="IPR013760">
    <property type="entry name" value="Topo_IIA-like_dom_sf"/>
</dbReference>
<feature type="compositionally biased region" description="Acidic residues" evidence="15">
    <location>
        <begin position="1379"/>
        <end position="1388"/>
    </location>
</feature>
<dbReference type="InterPro" id="IPR013506">
    <property type="entry name" value="Topo_IIA_bsu_dom2"/>
</dbReference>
<dbReference type="InterPro" id="IPR013759">
    <property type="entry name" value="Topo_IIA_B_C"/>
</dbReference>
<dbReference type="InterPro" id="IPR031660">
    <property type="entry name" value="TOPRIM_C"/>
</dbReference>
<dbReference type="Pfam" id="PF16898">
    <property type="entry name" value="TOPRIM_C"/>
    <property type="match status" value="1"/>
</dbReference>
<evidence type="ECO:0000256" key="11">
    <source>
        <dbReference type="ARBA" id="ARBA00023125"/>
    </source>
</evidence>
<dbReference type="GO" id="GO:0005524">
    <property type="term" value="F:ATP binding"/>
    <property type="evidence" value="ECO:0007669"/>
    <property type="project" value="UniProtKB-UniRule"/>
</dbReference>
<keyword evidence="7 14" id="KW-0547">Nucleotide-binding</keyword>
<reference evidence="19" key="1">
    <citation type="journal article" date="2023" name="Commun. Biol.">
        <title>Genome analysis of Parmales, the sister group of diatoms, reveals the evolutionary specialization of diatoms from phago-mixotrophs to photoautotrophs.</title>
        <authorList>
            <person name="Ban H."/>
            <person name="Sato S."/>
            <person name="Yoshikawa S."/>
            <person name="Yamada K."/>
            <person name="Nakamura Y."/>
            <person name="Ichinomiya M."/>
            <person name="Sato N."/>
            <person name="Blanc-Mathieu R."/>
            <person name="Endo H."/>
            <person name="Kuwata A."/>
            <person name="Ogata H."/>
        </authorList>
    </citation>
    <scope>NUCLEOTIDE SEQUENCE [LARGE SCALE GENOMIC DNA]</scope>
</reference>
<dbReference type="InterPro" id="IPR036890">
    <property type="entry name" value="HATPase_C_sf"/>
</dbReference>
<comment type="cofactor">
    <cofactor evidence="3">
        <name>Mg(2+)</name>
        <dbReference type="ChEBI" id="CHEBI:18420"/>
    </cofactor>
</comment>
<dbReference type="GO" id="GO:0000712">
    <property type="term" value="P:resolution of meiotic recombination intermediates"/>
    <property type="evidence" value="ECO:0007669"/>
    <property type="project" value="TreeGrafter"/>
</dbReference>
<dbReference type="InterPro" id="IPR050634">
    <property type="entry name" value="DNA_Topoisomerase_II"/>
</dbReference>
<dbReference type="InterPro" id="IPR013758">
    <property type="entry name" value="Topo_IIA_A/C_ab"/>
</dbReference>
<feature type="region of interest" description="Disordered" evidence="15">
    <location>
        <begin position="1349"/>
        <end position="1388"/>
    </location>
</feature>
<feature type="domain" description="Topo IIA-type catalytic" evidence="17">
    <location>
        <begin position="698"/>
        <end position="1201"/>
    </location>
</feature>
<dbReference type="SMART" id="SM00434">
    <property type="entry name" value="TOP4c"/>
    <property type="match status" value="1"/>
</dbReference>
<dbReference type="GO" id="GO:0000819">
    <property type="term" value="P:sister chromatid segregation"/>
    <property type="evidence" value="ECO:0007669"/>
    <property type="project" value="TreeGrafter"/>
</dbReference>
<feature type="region of interest" description="Disordered" evidence="15">
    <location>
        <begin position="1470"/>
        <end position="1495"/>
    </location>
</feature>
<dbReference type="GO" id="GO:0006265">
    <property type="term" value="P:DNA topological change"/>
    <property type="evidence" value="ECO:0007669"/>
    <property type="project" value="UniProtKB-UniRule"/>
</dbReference>
<dbReference type="Gene3D" id="3.30.565.10">
    <property type="entry name" value="Histidine kinase-like ATPase, C-terminal domain"/>
    <property type="match status" value="1"/>
</dbReference>
<dbReference type="Gene3D" id="3.40.50.670">
    <property type="match status" value="1"/>
</dbReference>
<feature type="domain" description="Toprim" evidence="16">
    <location>
        <begin position="445"/>
        <end position="561"/>
    </location>
</feature>
<evidence type="ECO:0000256" key="2">
    <source>
        <dbReference type="ARBA" id="ARBA00001913"/>
    </source>
</evidence>
<dbReference type="PROSITE" id="PS52040">
    <property type="entry name" value="TOPO_IIA"/>
    <property type="match status" value="1"/>
</dbReference>
<evidence type="ECO:0000259" key="17">
    <source>
        <dbReference type="PROSITE" id="PS52040"/>
    </source>
</evidence>
<dbReference type="CDD" id="cd03365">
    <property type="entry name" value="TOPRIM_TopoIIA"/>
    <property type="match status" value="1"/>
</dbReference>
<dbReference type="FunFam" id="3.90.199.10:FF:000002">
    <property type="entry name" value="DNA topoisomerase 2"/>
    <property type="match status" value="1"/>
</dbReference>
<dbReference type="Gene3D" id="3.30.1490.30">
    <property type="match status" value="1"/>
</dbReference>
<keyword evidence="8 14" id="KW-0067">ATP-binding</keyword>
<dbReference type="Pfam" id="PF01751">
    <property type="entry name" value="Toprim"/>
    <property type="match status" value="1"/>
</dbReference>
<dbReference type="InterPro" id="IPR001241">
    <property type="entry name" value="Topo_IIA"/>
</dbReference>
<name>A0A9W7E8D3_9STRA</name>
<dbReference type="Gene3D" id="3.30.230.10">
    <property type="match status" value="1"/>
</dbReference>
<dbReference type="InterPro" id="IPR013757">
    <property type="entry name" value="Topo_IIA_A_a_sf"/>
</dbReference>
<comment type="subcellular location">
    <subcellularLocation>
        <location evidence="4">Plastid</location>
    </subcellularLocation>
</comment>
<feature type="region of interest" description="Disordered" evidence="15">
    <location>
        <begin position="1127"/>
        <end position="1148"/>
    </location>
</feature>
<evidence type="ECO:0000256" key="3">
    <source>
        <dbReference type="ARBA" id="ARBA00001946"/>
    </source>
</evidence>
<dbReference type="SUPFAM" id="SSF56719">
    <property type="entry name" value="Type II DNA topoisomerase"/>
    <property type="match status" value="1"/>
</dbReference>
<comment type="cofactor">
    <cofactor evidence="2">
        <name>Ca(2+)</name>
        <dbReference type="ChEBI" id="CHEBI:29108"/>
    </cofactor>
</comment>
<comment type="caution">
    <text evidence="18">The sequence shown here is derived from an EMBL/GenBank/DDBJ whole genome shotgun (WGS) entry which is preliminary data.</text>
</comment>
<dbReference type="SMART" id="SM00433">
    <property type="entry name" value="TOP2c"/>
    <property type="match status" value="1"/>
</dbReference>
<evidence type="ECO:0000313" key="18">
    <source>
        <dbReference type="EMBL" id="GMH66493.1"/>
    </source>
</evidence>
<dbReference type="GO" id="GO:0005634">
    <property type="term" value="C:nucleus"/>
    <property type="evidence" value="ECO:0007669"/>
    <property type="project" value="TreeGrafter"/>
</dbReference>
<accession>A0A9W7E8D3</accession>
<feature type="region of interest" description="Disordered" evidence="15">
    <location>
        <begin position="1"/>
        <end position="22"/>
    </location>
</feature>
<dbReference type="GO" id="GO:0009536">
    <property type="term" value="C:plastid"/>
    <property type="evidence" value="ECO:0007669"/>
    <property type="project" value="UniProtKB-SubCell"/>
</dbReference>
<feature type="region of interest" description="Disordered" evidence="15">
    <location>
        <begin position="1226"/>
        <end position="1260"/>
    </location>
</feature>
<evidence type="ECO:0000256" key="4">
    <source>
        <dbReference type="ARBA" id="ARBA00004474"/>
    </source>
</evidence>
<feature type="compositionally biased region" description="Acidic residues" evidence="15">
    <location>
        <begin position="1135"/>
        <end position="1148"/>
    </location>
</feature>
<dbReference type="GO" id="GO:0003918">
    <property type="term" value="F:DNA topoisomerase type II (double strand cut, ATP-hydrolyzing) activity"/>
    <property type="evidence" value="ECO:0007669"/>
    <property type="project" value="UniProtKB-UniRule"/>
</dbReference>
<dbReference type="PROSITE" id="PS00177">
    <property type="entry name" value="TOPOISOMERASE_II"/>
    <property type="match status" value="1"/>
</dbReference>
<dbReference type="SUPFAM" id="SSF54211">
    <property type="entry name" value="Ribosomal protein S5 domain 2-like"/>
    <property type="match status" value="1"/>
</dbReference>
<proteinExistence type="inferred from homology"/>
<dbReference type="GO" id="GO:0003677">
    <property type="term" value="F:DNA binding"/>
    <property type="evidence" value="ECO:0007669"/>
    <property type="project" value="UniProtKB-UniRule"/>
</dbReference>
<feature type="compositionally biased region" description="Acidic residues" evidence="15">
    <location>
        <begin position="1471"/>
        <end position="1495"/>
    </location>
</feature>
<dbReference type="Pfam" id="PF00521">
    <property type="entry name" value="DNA_topoisoIV"/>
    <property type="match status" value="2"/>
</dbReference>
<evidence type="ECO:0000259" key="16">
    <source>
        <dbReference type="PROSITE" id="PS50880"/>
    </source>
</evidence>
<dbReference type="SUPFAM" id="SSF55874">
    <property type="entry name" value="ATPase domain of HSP90 chaperone/DNA topoisomerase II/histidine kinase"/>
    <property type="match status" value="1"/>
</dbReference>
<dbReference type="InterPro" id="IPR003594">
    <property type="entry name" value="HATPase_dom"/>
</dbReference>
<keyword evidence="6" id="KW-0479">Metal-binding</keyword>
<evidence type="ECO:0000256" key="10">
    <source>
        <dbReference type="ARBA" id="ARBA00023029"/>
    </source>
</evidence>
<evidence type="ECO:0000256" key="13">
    <source>
        <dbReference type="PROSITE-ProRule" id="PRU01384"/>
    </source>
</evidence>
<dbReference type="FunFam" id="3.40.50.670:FF:000001">
    <property type="entry name" value="DNA topoisomerase 2"/>
    <property type="match status" value="2"/>
</dbReference>
<keyword evidence="11 13" id="KW-0238">DNA-binding</keyword>
<dbReference type="Gene3D" id="3.90.199.10">
    <property type="entry name" value="Topoisomerase II, domain 5"/>
    <property type="match status" value="1"/>
</dbReference>
<comment type="catalytic activity">
    <reaction evidence="1 13 14">
        <text>ATP-dependent breakage, passage and rejoining of double-stranded DNA.</text>
        <dbReference type="EC" id="5.6.2.2"/>
    </reaction>
</comment>
<organism evidence="18 19">
    <name type="scientific">Triparma laevis f. inornata</name>
    <dbReference type="NCBI Taxonomy" id="1714386"/>
    <lineage>
        <taxon>Eukaryota</taxon>
        <taxon>Sar</taxon>
        <taxon>Stramenopiles</taxon>
        <taxon>Ochrophyta</taxon>
        <taxon>Bolidophyceae</taxon>
        <taxon>Parmales</taxon>
        <taxon>Triparmaceae</taxon>
        <taxon>Triparma</taxon>
    </lineage>
</organism>
<dbReference type="CDD" id="cd03481">
    <property type="entry name" value="TopoIIA_Trans_ScTopoIIA"/>
    <property type="match status" value="1"/>
</dbReference>
<dbReference type="InterPro" id="IPR006171">
    <property type="entry name" value="TOPRIM_dom"/>
</dbReference>
<dbReference type="EMBL" id="BLQM01000122">
    <property type="protein sequence ID" value="GMH66493.1"/>
    <property type="molecule type" value="Genomic_DNA"/>
</dbReference>
<dbReference type="PRINTS" id="PR01158">
    <property type="entry name" value="TOPISMRASEII"/>
</dbReference>
<dbReference type="Pfam" id="PF02518">
    <property type="entry name" value="HATPase_c"/>
    <property type="match status" value="1"/>
</dbReference>
<evidence type="ECO:0000256" key="14">
    <source>
        <dbReference type="RuleBase" id="RU362094"/>
    </source>
</evidence>
<feature type="compositionally biased region" description="Polar residues" evidence="15">
    <location>
        <begin position="1"/>
        <end position="13"/>
    </location>
</feature>
<evidence type="ECO:0000256" key="9">
    <source>
        <dbReference type="ARBA" id="ARBA00022842"/>
    </source>
</evidence>
<dbReference type="InterPro" id="IPR020568">
    <property type="entry name" value="Ribosomal_Su5_D2-typ_SF"/>
</dbReference>
<dbReference type="FunFam" id="3.30.230.10:FF:000008">
    <property type="entry name" value="DNA topoisomerase 2"/>
    <property type="match status" value="1"/>
</dbReference>
<evidence type="ECO:0000256" key="6">
    <source>
        <dbReference type="ARBA" id="ARBA00022723"/>
    </source>
</evidence>
<dbReference type="InterPro" id="IPR018522">
    <property type="entry name" value="TopoIIA_CS"/>
</dbReference>
<dbReference type="EC" id="5.6.2.2" evidence="14"/>
<evidence type="ECO:0000256" key="7">
    <source>
        <dbReference type="ARBA" id="ARBA00022741"/>
    </source>
</evidence>
<dbReference type="InterPro" id="IPR014721">
    <property type="entry name" value="Ribsml_uS5_D2-typ_fold_subgr"/>
</dbReference>
<feature type="compositionally biased region" description="Basic residues" evidence="15">
    <location>
        <begin position="1228"/>
        <end position="1248"/>
    </location>
</feature>
<evidence type="ECO:0000313" key="19">
    <source>
        <dbReference type="Proteomes" id="UP001162640"/>
    </source>
</evidence>
<dbReference type="InterPro" id="IPR002205">
    <property type="entry name" value="Topo_IIA_dom_A"/>
</dbReference>
<dbReference type="Gene3D" id="1.10.268.10">
    <property type="entry name" value="Topoisomerase, domain 3"/>
    <property type="match status" value="1"/>
</dbReference>
<comment type="function">
    <text evidence="14">Control of topological states of DNA by transient breakage and subsequent rejoining of DNA strands. Topoisomerase II makes double-strand breaks.</text>
</comment>
<dbReference type="Proteomes" id="UP001162640">
    <property type="component" value="Unassembled WGS sequence"/>
</dbReference>
<dbReference type="FunFam" id="3.30.565.10:FF:000004">
    <property type="entry name" value="DNA topoisomerase 2"/>
    <property type="match status" value="1"/>
</dbReference>
<dbReference type="PANTHER" id="PTHR10169">
    <property type="entry name" value="DNA TOPOISOMERASE/GYRASE"/>
    <property type="match status" value="1"/>
</dbReference>
<feature type="active site" description="O-(5'-phospho-DNA)-tyrosine intermediate" evidence="13">
    <location>
        <position position="788"/>
    </location>
</feature>
<evidence type="ECO:0000256" key="5">
    <source>
        <dbReference type="ARBA" id="ARBA00011080"/>
    </source>
</evidence>
<dbReference type="Pfam" id="PF00204">
    <property type="entry name" value="DNA_gyraseB"/>
    <property type="match status" value="1"/>
</dbReference>
<dbReference type="InterPro" id="IPR034157">
    <property type="entry name" value="TOPRIM_TopoII"/>
</dbReference>
<evidence type="ECO:0000256" key="1">
    <source>
        <dbReference type="ARBA" id="ARBA00000185"/>
    </source>
</evidence>
<evidence type="ECO:0000256" key="8">
    <source>
        <dbReference type="ARBA" id="ARBA00022840"/>
    </source>
</evidence>
<dbReference type="CDD" id="cd16930">
    <property type="entry name" value="HATPase_TopII-like"/>
    <property type="match status" value="1"/>
</dbReference>
<dbReference type="PANTHER" id="PTHR10169:SF38">
    <property type="entry name" value="DNA TOPOISOMERASE 2"/>
    <property type="match status" value="1"/>
</dbReference>
<dbReference type="InterPro" id="IPR001154">
    <property type="entry name" value="TopoII_euk"/>
</dbReference>
<comment type="similarity">
    <text evidence="5 14">Belongs to the type II topoisomerase family.</text>
</comment>
<evidence type="ECO:0000256" key="12">
    <source>
        <dbReference type="ARBA" id="ARBA00023235"/>
    </source>
</evidence>
<evidence type="ECO:0000256" key="15">
    <source>
        <dbReference type="SAM" id="MobiDB-lite"/>
    </source>
</evidence>
<gene>
    <name evidence="18" type="ORF">TL16_g04446</name>
</gene>
<dbReference type="FunFam" id="3.30.1490.30:FF:000001">
    <property type="entry name" value="DNA topoisomerase 2"/>
    <property type="match status" value="1"/>
</dbReference>
<feature type="region of interest" description="Disordered" evidence="15">
    <location>
        <begin position="1412"/>
        <end position="1449"/>
    </location>
</feature>
<dbReference type="Gene3D" id="3.30.1360.40">
    <property type="match status" value="1"/>
</dbReference>